<dbReference type="InterPro" id="IPR015943">
    <property type="entry name" value="WD40/YVTN_repeat-like_dom_sf"/>
</dbReference>
<name>A0A8S2YRC5_9BILA</name>
<comment type="caution">
    <text evidence="1">The sequence shown here is derived from an EMBL/GenBank/DDBJ whole genome shotgun (WGS) entry which is preliminary data.</text>
</comment>
<evidence type="ECO:0000313" key="2">
    <source>
        <dbReference type="Proteomes" id="UP000682733"/>
    </source>
</evidence>
<evidence type="ECO:0000313" key="1">
    <source>
        <dbReference type="EMBL" id="CAF4573299.1"/>
    </source>
</evidence>
<feature type="non-terminal residue" evidence="1">
    <location>
        <position position="1"/>
    </location>
</feature>
<dbReference type="AlphaFoldDB" id="A0A8S2YRC5"/>
<sequence length="135" mass="15392">KTLHPPTGIENAVSAYFLSPYEKNLVLSSGNQLYVYRLVPDTITNDFVSESVNHILNDPADVYQSLSSQKPQRLKFECMNTFTLWSNICSITPCRFGPTMVKDALFISFMDAKLALIEFDTTIHDLKTLSMHYFE</sequence>
<dbReference type="PANTHER" id="PTHR10644">
    <property type="entry name" value="DNA REPAIR/RNA PROCESSING CPSF FAMILY"/>
    <property type="match status" value="1"/>
</dbReference>
<feature type="non-terminal residue" evidence="1">
    <location>
        <position position="135"/>
    </location>
</feature>
<dbReference type="InterPro" id="IPR050358">
    <property type="entry name" value="RSE1/DDB1/CFT1"/>
</dbReference>
<dbReference type="Proteomes" id="UP000682733">
    <property type="component" value="Unassembled WGS sequence"/>
</dbReference>
<dbReference type="EMBL" id="CAJOBA010118269">
    <property type="protein sequence ID" value="CAF4573299.1"/>
    <property type="molecule type" value="Genomic_DNA"/>
</dbReference>
<organism evidence="1 2">
    <name type="scientific">Didymodactylos carnosus</name>
    <dbReference type="NCBI Taxonomy" id="1234261"/>
    <lineage>
        <taxon>Eukaryota</taxon>
        <taxon>Metazoa</taxon>
        <taxon>Spiralia</taxon>
        <taxon>Gnathifera</taxon>
        <taxon>Rotifera</taxon>
        <taxon>Eurotatoria</taxon>
        <taxon>Bdelloidea</taxon>
        <taxon>Philodinida</taxon>
        <taxon>Philodinidae</taxon>
        <taxon>Didymodactylos</taxon>
    </lineage>
</organism>
<proteinExistence type="predicted"/>
<protein>
    <submittedName>
        <fullName evidence="1">Uncharacterized protein</fullName>
    </submittedName>
</protein>
<dbReference type="Gene3D" id="2.130.10.10">
    <property type="entry name" value="YVTN repeat-like/Quinoprotein amine dehydrogenase"/>
    <property type="match status" value="1"/>
</dbReference>
<reference evidence="1" key="1">
    <citation type="submission" date="2021-02" db="EMBL/GenBank/DDBJ databases">
        <authorList>
            <person name="Nowell W R."/>
        </authorList>
    </citation>
    <scope>NUCLEOTIDE SEQUENCE</scope>
</reference>
<gene>
    <name evidence="1" type="ORF">TMI583_LOCUS50227</name>
</gene>
<accession>A0A8S2YRC5</accession>